<dbReference type="InterPro" id="IPR050057">
    <property type="entry name" value="Prokaryotic/Mito_RF"/>
</dbReference>
<evidence type="ECO:0000256" key="4">
    <source>
        <dbReference type="ARBA" id="ARBA00022481"/>
    </source>
</evidence>
<dbReference type="NCBIfam" id="TIGR00019">
    <property type="entry name" value="prfA"/>
    <property type="match status" value="1"/>
</dbReference>
<accession>A0A2M8P0U0</accession>
<dbReference type="InterPro" id="IPR005139">
    <property type="entry name" value="PCRF"/>
</dbReference>
<dbReference type="GO" id="GO:0016149">
    <property type="term" value="F:translation release factor activity, codon specific"/>
    <property type="evidence" value="ECO:0007669"/>
    <property type="project" value="UniProtKB-UniRule"/>
</dbReference>
<dbReference type="Gene3D" id="3.30.160.20">
    <property type="match status" value="1"/>
</dbReference>
<dbReference type="SUPFAM" id="SSF75620">
    <property type="entry name" value="Release factor"/>
    <property type="match status" value="1"/>
</dbReference>
<reference evidence="11 12" key="1">
    <citation type="submission" date="2017-11" db="EMBL/GenBank/DDBJ databases">
        <title>Evolution of Phototrophy in the Chloroflexi Phylum Driven by Horizontal Gene Transfer.</title>
        <authorList>
            <person name="Ward L.M."/>
            <person name="Hemp J."/>
            <person name="Shih P.M."/>
            <person name="Mcglynn S.E."/>
            <person name="Fischer W."/>
        </authorList>
    </citation>
    <scope>NUCLEOTIDE SEQUENCE [LARGE SCALE GENOMIC DNA]</scope>
    <source>
        <strain evidence="11">CP2_2F</strain>
    </source>
</reference>
<dbReference type="Proteomes" id="UP000228921">
    <property type="component" value="Unassembled WGS sequence"/>
</dbReference>
<dbReference type="PANTHER" id="PTHR43804:SF7">
    <property type="entry name" value="LD18447P"/>
    <property type="match status" value="1"/>
</dbReference>
<sequence>MFDKLDGIEARYHEIERLLADPATLSDYSKVAALAQERAELQPIVEAYQQYRRAQQQRADAQALFESERDPELRAMARDEVANLDEQIETLEAELKRLLLPKDPRDEKNVILEIRAGTGGDEAGLFAADLLRMYMRYAESKRWETEIMSANESGIGGYSTVTVFVKGRGAFSRLKYESGVHRVQRVPATESQGRIHTSTATVAVLAEMDEVDVHIDPKDIIFEVRRSQGAGGQSVNTTDSAVRLTHIPTGIVVDVQDERKQLQNRIKAMNILRARLYQMEMERQRQEQDSLRRSQVGTGERSEKIRTYNFPQNRVTDHRIGKTSYNLAAFLDGDIDDFIDELATREQAEKLGIGVQGVTAADDD</sequence>
<comment type="function">
    <text evidence="1 8">Peptide chain release factor 1 directs the termination of translation in response to the peptide chain termination codons UAG and UAA.</text>
</comment>
<evidence type="ECO:0000256" key="3">
    <source>
        <dbReference type="ARBA" id="ARBA00010835"/>
    </source>
</evidence>
<dbReference type="NCBIfam" id="NF001859">
    <property type="entry name" value="PRK00591.1"/>
    <property type="match status" value="1"/>
</dbReference>
<proteinExistence type="inferred from homology"/>
<evidence type="ECO:0000259" key="10">
    <source>
        <dbReference type="PROSITE" id="PS00745"/>
    </source>
</evidence>
<dbReference type="HAMAP" id="MF_00093">
    <property type="entry name" value="Rel_fac_1"/>
    <property type="match status" value="1"/>
</dbReference>
<evidence type="ECO:0000256" key="6">
    <source>
        <dbReference type="ARBA" id="ARBA00022917"/>
    </source>
</evidence>
<dbReference type="FunFam" id="3.30.160.20:FF:000004">
    <property type="entry name" value="Peptide chain release factor 1"/>
    <property type="match status" value="1"/>
</dbReference>
<comment type="PTM">
    <text evidence="8">Methylated by PrmC. Methylation increases the termination efficiency of RF1.</text>
</comment>
<dbReference type="Pfam" id="PF00472">
    <property type="entry name" value="RF-1"/>
    <property type="match status" value="1"/>
</dbReference>
<evidence type="ECO:0000256" key="9">
    <source>
        <dbReference type="SAM" id="Coils"/>
    </source>
</evidence>
<dbReference type="PANTHER" id="PTHR43804">
    <property type="entry name" value="LD18447P"/>
    <property type="match status" value="1"/>
</dbReference>
<gene>
    <name evidence="8" type="primary">prfA</name>
    <name evidence="11" type="ORF">CUN51_04650</name>
</gene>
<dbReference type="InterPro" id="IPR045853">
    <property type="entry name" value="Pep_chain_release_fac_I_sf"/>
</dbReference>
<dbReference type="InterPro" id="IPR004373">
    <property type="entry name" value="RF-1"/>
</dbReference>
<dbReference type="FunFam" id="3.30.70.1660:FF:000002">
    <property type="entry name" value="Peptide chain release factor 1"/>
    <property type="match status" value="1"/>
</dbReference>
<organism evidence="11 12">
    <name type="scientific">Candidatus Thermofonsia Clade 1 bacterium</name>
    <dbReference type="NCBI Taxonomy" id="2364210"/>
    <lineage>
        <taxon>Bacteria</taxon>
        <taxon>Bacillati</taxon>
        <taxon>Chloroflexota</taxon>
        <taxon>Candidatus Thermofontia</taxon>
        <taxon>Candidatus Thermofonsia Clade 1</taxon>
    </lineage>
</organism>
<evidence type="ECO:0000256" key="8">
    <source>
        <dbReference type="HAMAP-Rule" id="MF_00093"/>
    </source>
</evidence>
<dbReference type="Gene3D" id="6.10.140.1950">
    <property type="match status" value="1"/>
</dbReference>
<dbReference type="PROSITE" id="PS00745">
    <property type="entry name" value="RF_PROK_I"/>
    <property type="match status" value="1"/>
</dbReference>
<dbReference type="InterPro" id="IPR000352">
    <property type="entry name" value="Pep_chain_release_fac_I"/>
</dbReference>
<keyword evidence="4 8" id="KW-0488">Methylation</keyword>
<evidence type="ECO:0000313" key="11">
    <source>
        <dbReference type="EMBL" id="PJF31164.1"/>
    </source>
</evidence>
<evidence type="ECO:0000256" key="2">
    <source>
        <dbReference type="ARBA" id="ARBA00004496"/>
    </source>
</evidence>
<evidence type="ECO:0000256" key="1">
    <source>
        <dbReference type="ARBA" id="ARBA00002986"/>
    </source>
</evidence>
<dbReference type="EMBL" id="PGTK01000004">
    <property type="protein sequence ID" value="PJF31164.1"/>
    <property type="molecule type" value="Genomic_DNA"/>
</dbReference>
<dbReference type="GO" id="GO:0005829">
    <property type="term" value="C:cytosol"/>
    <property type="evidence" value="ECO:0007669"/>
    <property type="project" value="UniProtKB-ARBA"/>
</dbReference>
<dbReference type="SMART" id="SM00937">
    <property type="entry name" value="PCRF"/>
    <property type="match status" value="1"/>
</dbReference>
<dbReference type="Pfam" id="PF03462">
    <property type="entry name" value="PCRF"/>
    <property type="match status" value="1"/>
</dbReference>
<feature type="coiled-coil region" evidence="9">
    <location>
        <begin position="44"/>
        <end position="101"/>
    </location>
</feature>
<feature type="modified residue" description="N5-methylglutamine" evidence="8">
    <location>
        <position position="233"/>
    </location>
</feature>
<evidence type="ECO:0000256" key="5">
    <source>
        <dbReference type="ARBA" id="ARBA00022490"/>
    </source>
</evidence>
<evidence type="ECO:0000256" key="7">
    <source>
        <dbReference type="ARBA" id="ARBA00050039"/>
    </source>
</evidence>
<evidence type="ECO:0000313" key="12">
    <source>
        <dbReference type="Proteomes" id="UP000228921"/>
    </source>
</evidence>
<dbReference type="Gene3D" id="3.30.70.1660">
    <property type="match status" value="1"/>
</dbReference>
<name>A0A2M8P0U0_9CHLR</name>
<feature type="coiled-coil region" evidence="9">
    <location>
        <begin position="252"/>
        <end position="294"/>
    </location>
</feature>
<feature type="domain" description="Prokaryotic-type class I peptide chain release factors" evidence="10">
    <location>
        <begin position="226"/>
        <end position="242"/>
    </location>
</feature>
<keyword evidence="5 8" id="KW-0963">Cytoplasm</keyword>
<dbReference type="FunFam" id="3.30.70.1660:FF:000004">
    <property type="entry name" value="Peptide chain release factor 1"/>
    <property type="match status" value="1"/>
</dbReference>
<keyword evidence="6 8" id="KW-0648">Protein biosynthesis</keyword>
<protein>
    <recommendedName>
        <fullName evidence="7 8">Peptide chain release factor 1</fullName>
        <shortName evidence="8">RF-1</shortName>
    </recommendedName>
</protein>
<dbReference type="AlphaFoldDB" id="A0A2M8P0U0"/>
<comment type="similarity">
    <text evidence="3 8">Belongs to the prokaryotic/mitochondrial release factor family.</text>
</comment>
<comment type="caution">
    <text evidence="11">The sequence shown here is derived from an EMBL/GenBank/DDBJ whole genome shotgun (WGS) entry which is preliminary data.</text>
</comment>
<keyword evidence="9" id="KW-0175">Coiled coil</keyword>
<comment type="subcellular location">
    <subcellularLocation>
        <location evidence="2 8">Cytoplasm</location>
    </subcellularLocation>
</comment>